<keyword evidence="8 10" id="KW-0675">Receptor</keyword>
<evidence type="ECO:0000256" key="4">
    <source>
        <dbReference type="ARBA" id="ARBA00022833"/>
    </source>
</evidence>
<dbReference type="AlphaFoldDB" id="A0A8J1UXF3"/>
<keyword evidence="5 10" id="KW-0805">Transcription regulation</keyword>
<feature type="compositionally biased region" description="Basic and acidic residues" evidence="11">
    <location>
        <begin position="262"/>
        <end position="279"/>
    </location>
</feature>
<feature type="compositionally biased region" description="Polar residues" evidence="11">
    <location>
        <begin position="159"/>
        <end position="170"/>
    </location>
</feature>
<keyword evidence="13" id="KW-1185">Reference proteome</keyword>
<reference evidence="12" key="1">
    <citation type="submission" date="2022-03" db="EMBL/GenBank/DDBJ databases">
        <authorList>
            <person name="Martin C."/>
        </authorList>
    </citation>
    <scope>NUCLEOTIDE SEQUENCE</scope>
</reference>
<name>A0A8J1UXF3_OWEFU</name>
<dbReference type="SUPFAM" id="SSF57716">
    <property type="entry name" value="Glucocorticoid receptor-like (DNA-binding domain)"/>
    <property type="match status" value="1"/>
</dbReference>
<keyword evidence="6 10" id="KW-0238">DNA-binding</keyword>
<dbReference type="PROSITE" id="PS51030">
    <property type="entry name" value="NUCLEAR_REC_DBD_2"/>
    <property type="match status" value="1"/>
</dbReference>
<gene>
    <name evidence="12" type="ORF">OFUS_LOCUS8326</name>
</gene>
<protein>
    <submittedName>
        <fullName evidence="12">Uncharacterized protein</fullName>
    </submittedName>
</protein>
<dbReference type="CDD" id="cd06957">
    <property type="entry name" value="NR_DBD_PNR_like_2"/>
    <property type="match status" value="1"/>
</dbReference>
<dbReference type="PROSITE" id="PS00031">
    <property type="entry name" value="NUCLEAR_REC_DBD_1"/>
    <property type="match status" value="1"/>
</dbReference>
<dbReference type="Pfam" id="PF00105">
    <property type="entry name" value="zf-C4"/>
    <property type="match status" value="1"/>
</dbReference>
<dbReference type="PRINTS" id="PR00047">
    <property type="entry name" value="STROIDFINGER"/>
</dbReference>
<keyword evidence="4 10" id="KW-0862">Zinc</keyword>
<dbReference type="InterPro" id="IPR050274">
    <property type="entry name" value="Nuclear_hormone_rcpt_NR2"/>
</dbReference>
<accession>A0A8J1UXF3</accession>
<sequence length="472" mass="53400">MAVMIEDVSYFVDRTLPVPVPCAVDRCQCPCHVQYVGTRTLANITASIAVMIEDVSYFVGRTLPVPVPCAVCGDKSFGKHYGVYCCDGCSCFFKRSIRRKMVYTCIGKGNCVIDKARRNWCPYCRLQKCFLVEMNRDAVQEERGPRKNKGSQNKHPRNHQSGSSINKLQSSRRIIQAHRAHPYMDTSRLLASHWSHFNQSYMGLHMSARQNTRGRFLEGNDRALDLSFERSAFTRVETLPTEGTMSKFYQPMLTSVAPGDDTESKTEQKDFRTPNHPKDTPNTCTPNLNNLMQEVSAQILFTSIKRARSNQFIMPLISVDQKLVLETSWSDVFLLTASHWPIDIGLLLQRMTHGIDKQDMSQYQQVQQCISGCQALGADSNELAFLETLLLLKNDGKHDLIEKSKVQMLEDRAQLSLAHYEAHAYSQHPARFGKLLLGLSVLKSTTSKMVESVFFKNTIGQATITEIIHSIQ</sequence>
<keyword evidence="3 10" id="KW-0863">Zinc-finger</keyword>
<dbReference type="InterPro" id="IPR000536">
    <property type="entry name" value="Nucl_hrmn_rcpt_lig-bd"/>
</dbReference>
<dbReference type="GO" id="GO:0043565">
    <property type="term" value="F:sequence-specific DNA binding"/>
    <property type="evidence" value="ECO:0007669"/>
    <property type="project" value="InterPro"/>
</dbReference>
<keyword evidence="2 10" id="KW-0479">Metal-binding</keyword>
<feature type="region of interest" description="Disordered" evidence="11">
    <location>
        <begin position="254"/>
        <end position="283"/>
    </location>
</feature>
<dbReference type="EMBL" id="CAIIXF020000004">
    <property type="protein sequence ID" value="CAH1781808.1"/>
    <property type="molecule type" value="Genomic_DNA"/>
</dbReference>
<dbReference type="FunFam" id="3.30.50.10:FF:000006">
    <property type="entry name" value="Nuclear receptor subfamily 5 group A member"/>
    <property type="match status" value="1"/>
</dbReference>
<dbReference type="PANTHER" id="PTHR24083">
    <property type="entry name" value="NUCLEAR HORMONE RECEPTOR"/>
    <property type="match status" value="1"/>
</dbReference>
<dbReference type="InterPro" id="IPR001628">
    <property type="entry name" value="Znf_hrmn_rcpt"/>
</dbReference>
<dbReference type="Pfam" id="PF00104">
    <property type="entry name" value="Hormone_recep"/>
    <property type="match status" value="1"/>
</dbReference>
<dbReference type="GO" id="GO:0005634">
    <property type="term" value="C:nucleus"/>
    <property type="evidence" value="ECO:0007669"/>
    <property type="project" value="UniProtKB-SubCell"/>
</dbReference>
<dbReference type="PROSITE" id="PS51843">
    <property type="entry name" value="NR_LBD"/>
    <property type="match status" value="1"/>
</dbReference>
<comment type="subcellular location">
    <subcellularLocation>
        <location evidence="1 10">Nucleus</location>
    </subcellularLocation>
</comment>
<proteinExistence type="inferred from homology"/>
<dbReference type="PRINTS" id="PR00398">
    <property type="entry name" value="STRDHORMONER"/>
</dbReference>
<dbReference type="Gene3D" id="1.10.565.10">
    <property type="entry name" value="Retinoid X Receptor"/>
    <property type="match status" value="1"/>
</dbReference>
<evidence type="ECO:0000256" key="8">
    <source>
        <dbReference type="ARBA" id="ARBA00023170"/>
    </source>
</evidence>
<evidence type="ECO:0000256" key="7">
    <source>
        <dbReference type="ARBA" id="ARBA00023163"/>
    </source>
</evidence>
<dbReference type="OrthoDB" id="5771769at2759"/>
<dbReference type="SMART" id="SM00399">
    <property type="entry name" value="ZnF_C4"/>
    <property type="match status" value="1"/>
</dbReference>
<dbReference type="InterPro" id="IPR013088">
    <property type="entry name" value="Znf_NHR/GATA"/>
</dbReference>
<evidence type="ECO:0000256" key="11">
    <source>
        <dbReference type="SAM" id="MobiDB-lite"/>
    </source>
</evidence>
<evidence type="ECO:0000256" key="6">
    <source>
        <dbReference type="ARBA" id="ARBA00023125"/>
    </source>
</evidence>
<keyword evidence="7 10" id="KW-0804">Transcription</keyword>
<evidence type="ECO:0000256" key="9">
    <source>
        <dbReference type="ARBA" id="ARBA00023242"/>
    </source>
</evidence>
<evidence type="ECO:0000256" key="10">
    <source>
        <dbReference type="RuleBase" id="RU004334"/>
    </source>
</evidence>
<organism evidence="12 13">
    <name type="scientific">Owenia fusiformis</name>
    <name type="common">Polychaete worm</name>
    <dbReference type="NCBI Taxonomy" id="6347"/>
    <lineage>
        <taxon>Eukaryota</taxon>
        <taxon>Metazoa</taxon>
        <taxon>Spiralia</taxon>
        <taxon>Lophotrochozoa</taxon>
        <taxon>Annelida</taxon>
        <taxon>Polychaeta</taxon>
        <taxon>Sedentaria</taxon>
        <taxon>Canalipalpata</taxon>
        <taxon>Sabellida</taxon>
        <taxon>Oweniida</taxon>
        <taxon>Oweniidae</taxon>
        <taxon>Owenia</taxon>
    </lineage>
</organism>
<dbReference type="Proteomes" id="UP000749559">
    <property type="component" value="Unassembled WGS sequence"/>
</dbReference>
<comment type="similarity">
    <text evidence="10">Belongs to the nuclear hormone receptor family.</text>
</comment>
<evidence type="ECO:0000256" key="3">
    <source>
        <dbReference type="ARBA" id="ARBA00022771"/>
    </source>
</evidence>
<evidence type="ECO:0000256" key="2">
    <source>
        <dbReference type="ARBA" id="ARBA00022723"/>
    </source>
</evidence>
<dbReference type="SUPFAM" id="SSF48508">
    <property type="entry name" value="Nuclear receptor ligand-binding domain"/>
    <property type="match status" value="1"/>
</dbReference>
<feature type="region of interest" description="Disordered" evidence="11">
    <location>
        <begin position="140"/>
        <end position="170"/>
    </location>
</feature>
<evidence type="ECO:0000313" key="12">
    <source>
        <dbReference type="EMBL" id="CAH1781808.1"/>
    </source>
</evidence>
<dbReference type="GO" id="GO:0008270">
    <property type="term" value="F:zinc ion binding"/>
    <property type="evidence" value="ECO:0007669"/>
    <property type="project" value="UniProtKB-KW"/>
</dbReference>
<dbReference type="InterPro" id="IPR001723">
    <property type="entry name" value="Nuclear_hrmn_rcpt"/>
</dbReference>
<evidence type="ECO:0000256" key="1">
    <source>
        <dbReference type="ARBA" id="ARBA00004123"/>
    </source>
</evidence>
<dbReference type="Gene3D" id="3.30.50.10">
    <property type="entry name" value="Erythroid Transcription Factor GATA-1, subunit A"/>
    <property type="match status" value="1"/>
</dbReference>
<evidence type="ECO:0000256" key="5">
    <source>
        <dbReference type="ARBA" id="ARBA00023015"/>
    </source>
</evidence>
<keyword evidence="9 10" id="KW-0539">Nucleus</keyword>
<dbReference type="GO" id="GO:0003700">
    <property type="term" value="F:DNA-binding transcription factor activity"/>
    <property type="evidence" value="ECO:0007669"/>
    <property type="project" value="InterPro"/>
</dbReference>
<comment type="caution">
    <text evidence="12">The sequence shown here is derived from an EMBL/GenBank/DDBJ whole genome shotgun (WGS) entry which is preliminary data.</text>
</comment>
<feature type="compositionally biased region" description="Basic residues" evidence="11">
    <location>
        <begin position="146"/>
        <end position="158"/>
    </location>
</feature>
<dbReference type="SMART" id="SM00430">
    <property type="entry name" value="HOLI"/>
    <property type="match status" value="1"/>
</dbReference>
<evidence type="ECO:0000313" key="13">
    <source>
        <dbReference type="Proteomes" id="UP000749559"/>
    </source>
</evidence>
<dbReference type="InterPro" id="IPR035500">
    <property type="entry name" value="NHR-like_dom_sf"/>
</dbReference>